<keyword evidence="5" id="KW-0862">Zinc</keyword>
<proteinExistence type="inferred from homology"/>
<dbReference type="Gene3D" id="3.40.1050.10">
    <property type="entry name" value="Carbonic anhydrase"/>
    <property type="match status" value="1"/>
</dbReference>
<dbReference type="SUPFAM" id="SSF53056">
    <property type="entry name" value="beta-carbonic anhydrase, cab"/>
    <property type="match status" value="1"/>
</dbReference>
<dbReference type="SMART" id="SM00947">
    <property type="entry name" value="Pro_CA"/>
    <property type="match status" value="1"/>
</dbReference>
<evidence type="ECO:0000256" key="2">
    <source>
        <dbReference type="ARBA" id="ARBA00006217"/>
    </source>
</evidence>
<dbReference type="EC" id="4.2.1.1" evidence="3"/>
<evidence type="ECO:0000256" key="5">
    <source>
        <dbReference type="ARBA" id="ARBA00022833"/>
    </source>
</evidence>
<accession>A0ABS9TQR9</accession>
<reference evidence="8 9" key="1">
    <citation type="submission" date="2022-03" db="EMBL/GenBank/DDBJ databases">
        <title>Pseudonocardia alaer sp. nov., a novel actinomycete isolated from reed forest soil.</title>
        <authorList>
            <person name="Wang L."/>
        </authorList>
    </citation>
    <scope>NUCLEOTIDE SEQUENCE [LARGE SCALE GENOMIC DNA]</scope>
    <source>
        <strain evidence="8 9">Y-16303</strain>
    </source>
</reference>
<dbReference type="PANTHER" id="PTHR43175:SF3">
    <property type="entry name" value="CARBON DISULFIDE HYDROLASE"/>
    <property type="match status" value="1"/>
</dbReference>
<dbReference type="RefSeq" id="WP_241041682.1">
    <property type="nucleotide sequence ID" value="NZ_BAAAJF010000017.1"/>
</dbReference>
<name>A0ABS9TQR9_9PSEU</name>
<evidence type="ECO:0000313" key="8">
    <source>
        <dbReference type="EMBL" id="MCH6170875.1"/>
    </source>
</evidence>
<evidence type="ECO:0000256" key="1">
    <source>
        <dbReference type="ARBA" id="ARBA00001947"/>
    </source>
</evidence>
<dbReference type="InterPro" id="IPR036874">
    <property type="entry name" value="Carbonic_anhydrase_sf"/>
</dbReference>
<dbReference type="Pfam" id="PF00484">
    <property type="entry name" value="Pro_CA"/>
    <property type="match status" value="1"/>
</dbReference>
<comment type="similarity">
    <text evidence="2">Belongs to the beta-class carbonic anhydrase family.</text>
</comment>
<sequence>MGIVDTLIDRNRRFAETQFLDSLEMRPSFATIVISCLDPRVDPAVVLGAEQGQIAVIRNVGGRITPHTLMELVMLRHVAQANGTDIGPGWEIAVLQHTQCGITLIQDQPDLLSRYFQIDQQDLPGVSLGDPRAAVAHDVAALRAETRLAGVHVSGLVYDVTTGLVETVVERGS</sequence>
<dbReference type="PANTHER" id="PTHR43175">
    <property type="entry name" value="CARBONIC ANHYDRASE"/>
    <property type="match status" value="1"/>
</dbReference>
<evidence type="ECO:0000256" key="4">
    <source>
        <dbReference type="ARBA" id="ARBA00022723"/>
    </source>
</evidence>
<evidence type="ECO:0000313" key="9">
    <source>
        <dbReference type="Proteomes" id="UP001299970"/>
    </source>
</evidence>
<comment type="catalytic activity">
    <reaction evidence="7">
        <text>hydrogencarbonate + H(+) = CO2 + H2O</text>
        <dbReference type="Rhea" id="RHEA:10748"/>
        <dbReference type="ChEBI" id="CHEBI:15377"/>
        <dbReference type="ChEBI" id="CHEBI:15378"/>
        <dbReference type="ChEBI" id="CHEBI:16526"/>
        <dbReference type="ChEBI" id="CHEBI:17544"/>
        <dbReference type="EC" id="4.2.1.1"/>
    </reaction>
</comment>
<gene>
    <name evidence="8" type="ORF">MMF94_34680</name>
</gene>
<comment type="function">
    <text evidence="6">Catalyzes the reversible hydration of carbon dioxide to form bicarbonate.</text>
</comment>
<dbReference type="EMBL" id="JAKXMK010000037">
    <property type="protein sequence ID" value="MCH6170875.1"/>
    <property type="molecule type" value="Genomic_DNA"/>
</dbReference>
<evidence type="ECO:0000256" key="6">
    <source>
        <dbReference type="ARBA" id="ARBA00024993"/>
    </source>
</evidence>
<dbReference type="InterPro" id="IPR001765">
    <property type="entry name" value="Carbonic_anhydrase"/>
</dbReference>
<evidence type="ECO:0000256" key="3">
    <source>
        <dbReference type="ARBA" id="ARBA00012925"/>
    </source>
</evidence>
<evidence type="ECO:0000256" key="7">
    <source>
        <dbReference type="ARBA" id="ARBA00048348"/>
    </source>
</evidence>
<comment type="caution">
    <text evidence="8">The sequence shown here is derived from an EMBL/GenBank/DDBJ whole genome shotgun (WGS) entry which is preliminary data.</text>
</comment>
<comment type="cofactor">
    <cofactor evidence="1">
        <name>Zn(2+)</name>
        <dbReference type="ChEBI" id="CHEBI:29105"/>
    </cofactor>
</comment>
<protein>
    <recommendedName>
        <fullName evidence="3">carbonic anhydrase</fullName>
        <ecNumber evidence="3">4.2.1.1</ecNumber>
    </recommendedName>
</protein>
<organism evidence="8 9">
    <name type="scientific">Pseudonocardia alaniniphila</name>
    <dbReference type="NCBI Taxonomy" id="75291"/>
    <lineage>
        <taxon>Bacteria</taxon>
        <taxon>Bacillati</taxon>
        <taxon>Actinomycetota</taxon>
        <taxon>Actinomycetes</taxon>
        <taxon>Pseudonocardiales</taxon>
        <taxon>Pseudonocardiaceae</taxon>
        <taxon>Pseudonocardia</taxon>
    </lineage>
</organism>
<keyword evidence="4" id="KW-0479">Metal-binding</keyword>
<keyword evidence="9" id="KW-1185">Reference proteome</keyword>
<dbReference type="Proteomes" id="UP001299970">
    <property type="component" value="Unassembled WGS sequence"/>
</dbReference>